<name>A0A8J2JSX6_9HEXA</name>
<gene>
    <name evidence="2" type="ORF">AFUS01_LOCUS12274</name>
</gene>
<feature type="compositionally biased region" description="Basic and acidic residues" evidence="1">
    <location>
        <begin position="13"/>
        <end position="32"/>
    </location>
</feature>
<sequence>MFSTTQGAVTVEPHSEALERSAKTEAMDPHSQHLEGHPITLVLHHLGGTTEDLDEVFYSITTSVTGPTGEVVFMFVIIETSQK</sequence>
<dbReference type="Proteomes" id="UP000708208">
    <property type="component" value="Unassembled WGS sequence"/>
</dbReference>
<dbReference type="AlphaFoldDB" id="A0A8J2JSX6"/>
<reference evidence="2" key="1">
    <citation type="submission" date="2021-06" db="EMBL/GenBank/DDBJ databases">
        <authorList>
            <person name="Hodson N. C."/>
            <person name="Mongue J. A."/>
            <person name="Jaron S. K."/>
        </authorList>
    </citation>
    <scope>NUCLEOTIDE SEQUENCE</scope>
</reference>
<keyword evidence="3" id="KW-1185">Reference proteome</keyword>
<evidence type="ECO:0000256" key="1">
    <source>
        <dbReference type="SAM" id="MobiDB-lite"/>
    </source>
</evidence>
<organism evidence="2 3">
    <name type="scientific">Allacma fusca</name>
    <dbReference type="NCBI Taxonomy" id="39272"/>
    <lineage>
        <taxon>Eukaryota</taxon>
        <taxon>Metazoa</taxon>
        <taxon>Ecdysozoa</taxon>
        <taxon>Arthropoda</taxon>
        <taxon>Hexapoda</taxon>
        <taxon>Collembola</taxon>
        <taxon>Symphypleona</taxon>
        <taxon>Sminthuridae</taxon>
        <taxon>Allacma</taxon>
    </lineage>
</organism>
<proteinExistence type="predicted"/>
<evidence type="ECO:0000313" key="2">
    <source>
        <dbReference type="EMBL" id="CAG7723173.1"/>
    </source>
</evidence>
<protein>
    <submittedName>
        <fullName evidence="2">Uncharacterized protein</fullName>
    </submittedName>
</protein>
<dbReference type="EMBL" id="CAJVCH010096221">
    <property type="protein sequence ID" value="CAG7723173.1"/>
    <property type="molecule type" value="Genomic_DNA"/>
</dbReference>
<feature type="region of interest" description="Disordered" evidence="1">
    <location>
        <begin position="1"/>
        <end position="32"/>
    </location>
</feature>
<evidence type="ECO:0000313" key="3">
    <source>
        <dbReference type="Proteomes" id="UP000708208"/>
    </source>
</evidence>
<comment type="caution">
    <text evidence="2">The sequence shown here is derived from an EMBL/GenBank/DDBJ whole genome shotgun (WGS) entry which is preliminary data.</text>
</comment>
<accession>A0A8J2JSX6</accession>